<keyword evidence="6" id="KW-1185">Reference proteome</keyword>
<keyword evidence="2" id="KW-0680">Restriction system</keyword>
<dbReference type="OrthoDB" id="5465337at2"/>
<evidence type="ECO:0000259" key="4">
    <source>
        <dbReference type="Pfam" id="PF01420"/>
    </source>
</evidence>
<keyword evidence="5" id="KW-0255">Endonuclease</keyword>
<proteinExistence type="inferred from homology"/>
<comment type="similarity">
    <text evidence="1">Belongs to the type-I restriction system S methylase family.</text>
</comment>
<keyword evidence="3" id="KW-0238">DNA-binding</keyword>
<dbReference type="PANTHER" id="PTHR30408:SF12">
    <property type="entry name" value="TYPE I RESTRICTION ENZYME MJAVIII SPECIFICITY SUBUNIT"/>
    <property type="match status" value="1"/>
</dbReference>
<gene>
    <name evidence="5" type="ORF">ESZ36_08495</name>
</gene>
<comment type="caution">
    <text evidence="5">The sequence shown here is derived from an EMBL/GenBank/DDBJ whole genome shotgun (WGS) entry which is preliminary data.</text>
</comment>
<evidence type="ECO:0000313" key="5">
    <source>
        <dbReference type="EMBL" id="TWX68523.1"/>
    </source>
</evidence>
<organism evidence="5 6">
    <name type="scientific">Colwellia demingiae</name>
    <dbReference type="NCBI Taxonomy" id="89401"/>
    <lineage>
        <taxon>Bacteria</taxon>
        <taxon>Pseudomonadati</taxon>
        <taxon>Pseudomonadota</taxon>
        <taxon>Gammaproteobacteria</taxon>
        <taxon>Alteromonadales</taxon>
        <taxon>Colwelliaceae</taxon>
        <taxon>Colwellia</taxon>
    </lineage>
</organism>
<name>A0A5C6QIF9_9GAMM</name>
<evidence type="ECO:0000256" key="1">
    <source>
        <dbReference type="ARBA" id="ARBA00010923"/>
    </source>
</evidence>
<dbReference type="Proteomes" id="UP000321822">
    <property type="component" value="Unassembled WGS sequence"/>
</dbReference>
<evidence type="ECO:0000256" key="2">
    <source>
        <dbReference type="ARBA" id="ARBA00022747"/>
    </source>
</evidence>
<dbReference type="GO" id="GO:0003677">
    <property type="term" value="F:DNA binding"/>
    <property type="evidence" value="ECO:0007669"/>
    <property type="project" value="UniProtKB-KW"/>
</dbReference>
<dbReference type="EMBL" id="VOLT01000004">
    <property type="protein sequence ID" value="TWX68523.1"/>
    <property type="molecule type" value="Genomic_DNA"/>
</dbReference>
<dbReference type="RefSeq" id="WP_146786321.1">
    <property type="nucleotide sequence ID" value="NZ_VOLT01000004.1"/>
</dbReference>
<reference evidence="5 6" key="1">
    <citation type="submission" date="2019-07" db="EMBL/GenBank/DDBJ databases">
        <title>Genomes of sea-ice associated Colwellia species.</title>
        <authorList>
            <person name="Bowman J.P."/>
        </authorList>
    </citation>
    <scope>NUCLEOTIDE SEQUENCE [LARGE SCALE GENOMIC DNA]</scope>
    <source>
        <strain evidence="5 6">ACAM 459</strain>
    </source>
</reference>
<dbReference type="AlphaFoldDB" id="A0A5C6QIF9"/>
<evidence type="ECO:0000313" key="6">
    <source>
        <dbReference type="Proteomes" id="UP000321822"/>
    </source>
</evidence>
<keyword evidence="5" id="KW-0540">Nuclease</keyword>
<dbReference type="Pfam" id="PF01420">
    <property type="entry name" value="Methylase_S"/>
    <property type="match status" value="1"/>
</dbReference>
<dbReference type="GO" id="GO:0009307">
    <property type="term" value="P:DNA restriction-modification system"/>
    <property type="evidence" value="ECO:0007669"/>
    <property type="project" value="UniProtKB-KW"/>
</dbReference>
<dbReference type="PANTHER" id="PTHR30408">
    <property type="entry name" value="TYPE-1 RESTRICTION ENZYME ECOKI SPECIFICITY PROTEIN"/>
    <property type="match status" value="1"/>
</dbReference>
<dbReference type="CDD" id="cd16961">
    <property type="entry name" value="RMtype1_S_TRD-CR_like"/>
    <property type="match status" value="1"/>
</dbReference>
<dbReference type="InterPro" id="IPR000055">
    <property type="entry name" value="Restrct_endonuc_typeI_TRD"/>
</dbReference>
<dbReference type="GO" id="GO:0004519">
    <property type="term" value="F:endonuclease activity"/>
    <property type="evidence" value="ECO:0007669"/>
    <property type="project" value="UniProtKB-KW"/>
</dbReference>
<accession>A0A5C6QIF9</accession>
<feature type="domain" description="Type I restriction modification DNA specificity" evidence="4">
    <location>
        <begin position="55"/>
        <end position="158"/>
    </location>
</feature>
<dbReference type="SUPFAM" id="SSF116734">
    <property type="entry name" value="DNA methylase specificity domain"/>
    <property type="match status" value="1"/>
</dbReference>
<dbReference type="InterPro" id="IPR044946">
    <property type="entry name" value="Restrct_endonuc_typeI_TRD_sf"/>
</dbReference>
<evidence type="ECO:0000256" key="3">
    <source>
        <dbReference type="ARBA" id="ARBA00023125"/>
    </source>
</evidence>
<sequence>MTNNKDIMIRSGYTFRETIQFDLNGSHYLIQIKNIIKDGLGKKVDVLNLEKINSPTDNSNFYVKDGDILILKKGDDHNAYMVNNAPEATLVGQNFLIISTSDEEKLPSEFLVFFINLPSTQLFLSSLSGGGKQASLGKAALEKLKIPILSKEEQTELMTLANEISKEKVILEKLISNRERQLQKLIELKTEGQGSE</sequence>
<protein>
    <submittedName>
        <fullName evidence="5">Restriction endonuclease subunit S</fullName>
    </submittedName>
</protein>
<keyword evidence="5" id="KW-0378">Hydrolase</keyword>
<dbReference type="Gene3D" id="3.90.220.20">
    <property type="entry name" value="DNA methylase specificity domains"/>
    <property type="match status" value="1"/>
</dbReference>
<dbReference type="InterPro" id="IPR052021">
    <property type="entry name" value="Type-I_RS_S_subunit"/>
</dbReference>